<keyword evidence="1" id="KW-0472">Membrane</keyword>
<comment type="caution">
    <text evidence="2">The sequence shown here is derived from an EMBL/GenBank/DDBJ whole genome shotgun (WGS) entry which is preliminary data.</text>
</comment>
<dbReference type="Gene3D" id="3.90.180.10">
    <property type="entry name" value="Medium-chain alcohol dehydrogenases, catalytic domain"/>
    <property type="match status" value="1"/>
</dbReference>
<name>X1EC03_9ZZZZ</name>
<evidence type="ECO:0000313" key="2">
    <source>
        <dbReference type="EMBL" id="GAH06198.1"/>
    </source>
</evidence>
<gene>
    <name evidence="2" type="ORF">S01H4_59074</name>
</gene>
<evidence type="ECO:0008006" key="3">
    <source>
        <dbReference type="Google" id="ProtNLM"/>
    </source>
</evidence>
<protein>
    <recommendedName>
        <fullName evidence="3">Alcohol dehydrogenase-like C-terminal domain-containing protein</fullName>
    </recommendedName>
</protein>
<accession>X1EC03</accession>
<feature type="non-terminal residue" evidence="2">
    <location>
        <position position="1"/>
    </location>
</feature>
<dbReference type="PANTHER" id="PTHR44013">
    <property type="entry name" value="ZINC-TYPE ALCOHOL DEHYDROGENASE-LIKE PROTEIN C16A3.02C"/>
    <property type="match status" value="1"/>
</dbReference>
<keyword evidence="1" id="KW-0812">Transmembrane</keyword>
<dbReference type="InterPro" id="IPR052733">
    <property type="entry name" value="Chloroplast_QOR"/>
</dbReference>
<proteinExistence type="predicted"/>
<organism evidence="2">
    <name type="scientific">marine sediment metagenome</name>
    <dbReference type="NCBI Taxonomy" id="412755"/>
    <lineage>
        <taxon>unclassified sequences</taxon>
        <taxon>metagenomes</taxon>
        <taxon>ecological metagenomes</taxon>
    </lineage>
</organism>
<reference evidence="2" key="1">
    <citation type="journal article" date="2014" name="Front. Microbiol.">
        <title>High frequency of phylogenetically diverse reductive dehalogenase-homologous genes in deep subseafloor sedimentary metagenomes.</title>
        <authorList>
            <person name="Kawai M."/>
            <person name="Futagami T."/>
            <person name="Toyoda A."/>
            <person name="Takaki Y."/>
            <person name="Nishi S."/>
            <person name="Hori S."/>
            <person name="Arai W."/>
            <person name="Tsubouchi T."/>
            <person name="Morono Y."/>
            <person name="Uchiyama I."/>
            <person name="Ito T."/>
            <person name="Fujiyama A."/>
            <person name="Inagaki F."/>
            <person name="Takami H."/>
        </authorList>
    </citation>
    <scope>NUCLEOTIDE SEQUENCE</scope>
    <source>
        <strain evidence="2">Expedition CK06-06</strain>
    </source>
</reference>
<dbReference type="EMBL" id="BART01034590">
    <property type="protein sequence ID" value="GAH06198.1"/>
    <property type="molecule type" value="Genomic_DNA"/>
</dbReference>
<dbReference type="PANTHER" id="PTHR44013:SF1">
    <property type="entry name" value="ZINC-TYPE ALCOHOL DEHYDROGENASE-LIKE PROTEIN C16A3.02C"/>
    <property type="match status" value="1"/>
</dbReference>
<dbReference type="AlphaFoldDB" id="X1EC03"/>
<dbReference type="Pfam" id="PF13602">
    <property type="entry name" value="ADH_zinc_N_2"/>
    <property type="match status" value="1"/>
</dbReference>
<keyword evidence="1" id="KW-1133">Transmembrane helix</keyword>
<sequence>TQNGQRYDLIIDNVGDPAVYKRFYKRSLSPKGICVIIAGSFYLQLILAPWMSMTGSNKIVTYATVPNQKDLLIIKELLEAGKVVPVIDRRYLLSEVPEAIRYLEEGHARGKVVINVEHNNK</sequence>
<feature type="transmembrane region" description="Helical" evidence="1">
    <location>
        <begin position="32"/>
        <end position="51"/>
    </location>
</feature>
<dbReference type="Gene3D" id="3.40.50.720">
    <property type="entry name" value="NAD(P)-binding Rossmann-like Domain"/>
    <property type="match status" value="1"/>
</dbReference>
<evidence type="ECO:0000256" key="1">
    <source>
        <dbReference type="SAM" id="Phobius"/>
    </source>
</evidence>